<dbReference type="AlphaFoldDB" id="A0A1G1VBV8"/>
<organism evidence="1 2">
    <name type="scientific">Candidatus Blackburnbacteria bacterium RIFCSPLOWO2_01_FULL_40_20</name>
    <dbReference type="NCBI Taxonomy" id="1797519"/>
    <lineage>
        <taxon>Bacteria</taxon>
        <taxon>Candidatus Blackburniibacteriota</taxon>
    </lineage>
</organism>
<dbReference type="EMBL" id="MHCC01000024">
    <property type="protein sequence ID" value="OGY12811.1"/>
    <property type="molecule type" value="Genomic_DNA"/>
</dbReference>
<proteinExistence type="predicted"/>
<protein>
    <submittedName>
        <fullName evidence="1">Uncharacterized protein</fullName>
    </submittedName>
</protein>
<sequence>MSWLAGDADSSSFRKWDKPIVSRQGRTWAQKMRHEESLSTVLVQTWTEYDKRKVCCLVMVVLVKRTRFALVLVERELGSSEVKIVRSHSGRDVDHMIEVGTGVVPTHDDVDESTSEEMLVIEELRSKGQLSY</sequence>
<comment type="caution">
    <text evidence="1">The sequence shown here is derived from an EMBL/GenBank/DDBJ whole genome shotgun (WGS) entry which is preliminary data.</text>
</comment>
<evidence type="ECO:0000313" key="2">
    <source>
        <dbReference type="Proteomes" id="UP000178659"/>
    </source>
</evidence>
<reference evidence="1 2" key="1">
    <citation type="journal article" date="2016" name="Nat. Commun.">
        <title>Thousands of microbial genomes shed light on interconnected biogeochemical processes in an aquifer system.</title>
        <authorList>
            <person name="Anantharaman K."/>
            <person name="Brown C.T."/>
            <person name="Hug L.A."/>
            <person name="Sharon I."/>
            <person name="Castelle C.J."/>
            <person name="Probst A.J."/>
            <person name="Thomas B.C."/>
            <person name="Singh A."/>
            <person name="Wilkins M.J."/>
            <person name="Karaoz U."/>
            <person name="Brodie E.L."/>
            <person name="Williams K.H."/>
            <person name="Hubbard S.S."/>
            <person name="Banfield J.F."/>
        </authorList>
    </citation>
    <scope>NUCLEOTIDE SEQUENCE [LARGE SCALE GENOMIC DNA]</scope>
</reference>
<gene>
    <name evidence="1" type="ORF">A3A77_02965</name>
</gene>
<evidence type="ECO:0000313" key="1">
    <source>
        <dbReference type="EMBL" id="OGY12811.1"/>
    </source>
</evidence>
<accession>A0A1G1VBV8</accession>
<dbReference type="Proteomes" id="UP000178659">
    <property type="component" value="Unassembled WGS sequence"/>
</dbReference>
<name>A0A1G1VBV8_9BACT</name>